<dbReference type="GO" id="GO:0008168">
    <property type="term" value="F:methyltransferase activity"/>
    <property type="evidence" value="ECO:0007669"/>
    <property type="project" value="UniProtKB-KW"/>
</dbReference>
<evidence type="ECO:0000259" key="2">
    <source>
        <dbReference type="Pfam" id="PF22013"/>
    </source>
</evidence>
<comment type="caution">
    <text evidence="3">The sequence shown here is derived from an EMBL/GenBank/DDBJ whole genome shotgun (WGS) entry which is preliminary data.</text>
</comment>
<protein>
    <submittedName>
        <fullName evidence="3">RsmD family RNA methyltransferase</fullName>
    </submittedName>
</protein>
<dbReference type="Gene3D" id="3.40.50.150">
    <property type="entry name" value="Vaccinia Virus protein VP39"/>
    <property type="match status" value="1"/>
</dbReference>
<dbReference type="InterPro" id="IPR054168">
    <property type="entry name" value="PG_1098_Fer"/>
</dbReference>
<evidence type="ECO:0000313" key="3">
    <source>
        <dbReference type="EMBL" id="MDO3693723.1"/>
    </source>
</evidence>
<dbReference type="RefSeq" id="WP_302882975.1">
    <property type="nucleotide sequence ID" value="NZ_JAUMIT010000001.1"/>
</dbReference>
<sequence>MNGAILEKEVQNFIQQNLNADLTKLILKGSPFENISTPELIEQIEAKKKCEKKLPSWFAAPNIYYPNKLNIEQTSSEATATFKSSLINGENIIDVTGGFGVDDVAFSKHFKAVTHCELNSDLSAIVNHNLQQLGIKNITTIDGNGIDYILNNNTTYDWIYIDPSRRNDIKGKVFLLEDCLPNVPLHLSDLLEKSNKILIKNSPLMDITSCIQELQFVKEIHIIALQNEVKEVLVFIKKDYQDEIIIKATNLGKETQNFEFTYQQEYDYELSLPLKYLYEPNSAILKSGGFSAVAYQFKLGKLHQHSHLYTSDKLISFPGRQFEILEVLSYNKKELLKRLPSKKANITTRNFKESVANIRKKTGIKDGGDIYLFFTTNKKEEQIVLLSKKI</sequence>
<gene>
    <name evidence="3" type="ORF">QVZ41_02535</name>
</gene>
<organism evidence="3 4">
    <name type="scientific">Wenyingzhuangia gilva</name>
    <dbReference type="NCBI Taxonomy" id="3057677"/>
    <lineage>
        <taxon>Bacteria</taxon>
        <taxon>Pseudomonadati</taxon>
        <taxon>Bacteroidota</taxon>
        <taxon>Flavobacteriia</taxon>
        <taxon>Flavobacteriales</taxon>
        <taxon>Flavobacteriaceae</taxon>
        <taxon>Wenyingzhuangia</taxon>
    </lineage>
</organism>
<dbReference type="Pfam" id="PF22013">
    <property type="entry name" value="PG_1098_Fer"/>
    <property type="match status" value="1"/>
</dbReference>
<feature type="domain" description="THUMP-like" evidence="1">
    <location>
        <begin position="319"/>
        <end position="387"/>
    </location>
</feature>
<accession>A0ABT8VP23</accession>
<dbReference type="Gene3D" id="1.10.10.1110">
    <property type="entry name" value="Methyltransferase PG1098, N-terminal domain"/>
    <property type="match status" value="1"/>
</dbReference>
<proteinExistence type="predicted"/>
<keyword evidence="4" id="KW-1185">Reference proteome</keyword>
<keyword evidence="3" id="KW-0489">Methyltransferase</keyword>
<feature type="domain" description="PG-1098 ferredoxin-like" evidence="2">
    <location>
        <begin position="276"/>
        <end position="318"/>
    </location>
</feature>
<evidence type="ECO:0000259" key="1">
    <source>
        <dbReference type="Pfam" id="PF18096"/>
    </source>
</evidence>
<reference evidence="3" key="1">
    <citation type="submission" date="2023-07" db="EMBL/GenBank/DDBJ databases">
        <title>Wenyingzhuangia sp. chi5 genome sequencing and assembly.</title>
        <authorList>
            <person name="Park S."/>
        </authorList>
    </citation>
    <scope>NUCLEOTIDE SEQUENCE</scope>
    <source>
        <strain evidence="3">Chi5</strain>
    </source>
</reference>
<dbReference type="InterPro" id="IPR029063">
    <property type="entry name" value="SAM-dependent_MTases_sf"/>
</dbReference>
<dbReference type="EMBL" id="JAUMIT010000001">
    <property type="protein sequence ID" value="MDO3693723.1"/>
    <property type="molecule type" value="Genomic_DNA"/>
</dbReference>
<dbReference type="SUPFAM" id="SSF53335">
    <property type="entry name" value="S-adenosyl-L-methionine-dependent methyltransferases"/>
    <property type="match status" value="1"/>
</dbReference>
<dbReference type="InterPro" id="IPR041497">
    <property type="entry name" value="Thump-like"/>
</dbReference>
<name>A0ABT8VP23_9FLAO</name>
<dbReference type="Proteomes" id="UP001168642">
    <property type="component" value="Unassembled WGS sequence"/>
</dbReference>
<keyword evidence="3" id="KW-0808">Transferase</keyword>
<evidence type="ECO:0000313" key="4">
    <source>
        <dbReference type="Proteomes" id="UP001168642"/>
    </source>
</evidence>
<dbReference type="GO" id="GO:0032259">
    <property type="term" value="P:methylation"/>
    <property type="evidence" value="ECO:0007669"/>
    <property type="project" value="UniProtKB-KW"/>
</dbReference>
<dbReference type="Pfam" id="PF18096">
    <property type="entry name" value="Thump_like"/>
    <property type="match status" value="1"/>
</dbReference>